<accession>A0A9P6NW73</accession>
<dbReference type="Proteomes" id="UP000886653">
    <property type="component" value="Unassembled WGS sequence"/>
</dbReference>
<keyword evidence="7" id="KW-1185">Reference proteome</keyword>
<dbReference type="GO" id="GO:0032991">
    <property type="term" value="C:protein-containing complex"/>
    <property type="evidence" value="ECO:0007669"/>
    <property type="project" value="UniProtKB-ARBA"/>
</dbReference>
<name>A0A9P6NW73_9BASI</name>
<protein>
    <recommendedName>
        <fullName evidence="2">Autophagy-related protein 14</fullName>
    </recommendedName>
</protein>
<comment type="similarity">
    <text evidence="1">Belongs to the ATG14 family.</text>
</comment>
<dbReference type="OrthoDB" id="72772at2759"/>
<dbReference type="Pfam" id="PF10186">
    <property type="entry name" value="ATG14"/>
    <property type="match status" value="1"/>
</dbReference>
<evidence type="ECO:0000313" key="6">
    <source>
        <dbReference type="EMBL" id="KAG0151458.1"/>
    </source>
</evidence>
<dbReference type="EMBL" id="MU167213">
    <property type="protein sequence ID" value="KAG0151458.1"/>
    <property type="molecule type" value="Genomic_DNA"/>
</dbReference>
<dbReference type="PANTHER" id="PTHR15157">
    <property type="entry name" value="UV RADIATION RESISTANCE-ASSOCIATED GENE PROTEIN"/>
    <property type="match status" value="1"/>
</dbReference>
<feature type="compositionally biased region" description="Polar residues" evidence="5">
    <location>
        <begin position="269"/>
        <end position="284"/>
    </location>
</feature>
<evidence type="ECO:0000313" key="7">
    <source>
        <dbReference type="Proteomes" id="UP000886653"/>
    </source>
</evidence>
<evidence type="ECO:0000256" key="2">
    <source>
        <dbReference type="ARBA" id="ARBA00013807"/>
    </source>
</evidence>
<proteinExistence type="inferred from homology"/>
<dbReference type="InterPro" id="IPR018791">
    <property type="entry name" value="UV_resistance/autophagy_Atg14"/>
</dbReference>
<dbReference type="AlphaFoldDB" id="A0A9P6NW73"/>
<feature type="region of interest" description="Disordered" evidence="5">
    <location>
        <begin position="269"/>
        <end position="294"/>
    </location>
</feature>
<keyword evidence="3 4" id="KW-0175">Coiled coil</keyword>
<organism evidence="6 7">
    <name type="scientific">Cronartium quercuum f. sp. fusiforme G11</name>
    <dbReference type="NCBI Taxonomy" id="708437"/>
    <lineage>
        <taxon>Eukaryota</taxon>
        <taxon>Fungi</taxon>
        <taxon>Dikarya</taxon>
        <taxon>Basidiomycota</taxon>
        <taxon>Pucciniomycotina</taxon>
        <taxon>Pucciniomycetes</taxon>
        <taxon>Pucciniales</taxon>
        <taxon>Coleosporiaceae</taxon>
        <taxon>Cronartium</taxon>
    </lineage>
</organism>
<evidence type="ECO:0000256" key="3">
    <source>
        <dbReference type="ARBA" id="ARBA00023054"/>
    </source>
</evidence>
<dbReference type="PANTHER" id="PTHR15157:SF5">
    <property type="entry name" value="UV RADIATION RESISTANCE-ASSOCIATED GENE PROTEIN"/>
    <property type="match status" value="1"/>
</dbReference>
<comment type="caution">
    <text evidence="6">The sequence shown here is derived from an EMBL/GenBank/DDBJ whole genome shotgun (WGS) entry which is preliminary data.</text>
</comment>
<dbReference type="GO" id="GO:0000323">
    <property type="term" value="C:lytic vacuole"/>
    <property type="evidence" value="ECO:0007669"/>
    <property type="project" value="TreeGrafter"/>
</dbReference>
<reference evidence="6" key="1">
    <citation type="submission" date="2013-11" db="EMBL/GenBank/DDBJ databases">
        <title>Genome sequence of the fusiform rust pathogen reveals effectors for host alternation and coevolution with pine.</title>
        <authorList>
            <consortium name="DOE Joint Genome Institute"/>
            <person name="Smith K."/>
            <person name="Pendleton A."/>
            <person name="Kubisiak T."/>
            <person name="Anderson C."/>
            <person name="Salamov A."/>
            <person name="Aerts A."/>
            <person name="Riley R."/>
            <person name="Clum A."/>
            <person name="Lindquist E."/>
            <person name="Ence D."/>
            <person name="Campbell M."/>
            <person name="Kronenberg Z."/>
            <person name="Feau N."/>
            <person name="Dhillon B."/>
            <person name="Hamelin R."/>
            <person name="Burleigh J."/>
            <person name="Smith J."/>
            <person name="Yandell M."/>
            <person name="Nelson C."/>
            <person name="Grigoriev I."/>
            <person name="Davis J."/>
        </authorList>
    </citation>
    <scope>NUCLEOTIDE SEQUENCE</scope>
    <source>
        <strain evidence="6">G11</strain>
    </source>
</reference>
<dbReference type="GO" id="GO:0035493">
    <property type="term" value="P:SNARE complex assembly"/>
    <property type="evidence" value="ECO:0007669"/>
    <property type="project" value="TreeGrafter"/>
</dbReference>
<dbReference type="GO" id="GO:0005768">
    <property type="term" value="C:endosome"/>
    <property type="evidence" value="ECO:0007669"/>
    <property type="project" value="TreeGrafter"/>
</dbReference>
<dbReference type="GO" id="GO:0000149">
    <property type="term" value="F:SNARE binding"/>
    <property type="evidence" value="ECO:0007669"/>
    <property type="project" value="TreeGrafter"/>
</dbReference>
<evidence type="ECO:0000256" key="1">
    <source>
        <dbReference type="ARBA" id="ARBA00009574"/>
    </source>
</evidence>
<evidence type="ECO:0000256" key="5">
    <source>
        <dbReference type="SAM" id="MobiDB-lite"/>
    </source>
</evidence>
<feature type="coiled-coil region" evidence="4">
    <location>
        <begin position="437"/>
        <end position="482"/>
    </location>
</feature>
<gene>
    <name evidence="6" type="ORF">CROQUDRAFT_651301</name>
</gene>
<sequence length="706" mass="81259">MNVRSITEIESILIRNVWIEFEFEFELIIQKIRNHLIDSFVSLTLPNQINPLMISNIQKHSINPSFDLDLSSLNRSRLHPQSPFLNHPRFLNRNRKLIINLYTRLTYYHHHQFTPTLSWTLDLDRPNTLVYLGKAHPESVIHPSDVGSDKPNELFIKVQDDLYLFKPDQVEMETDPKPGLEGLGKNNQNLIISPVDGYISDHRKEISSGVVGFAYDQLEETSLATLNVDEGYGPDQKTKTGLLDLRANEDPIEDELVTSSLTSTLNNASVEHQTDISPTPTSKLNGDGLDHETKNMPLTSRLDRNSFNHQTETSSLPLTSHLDEHVFDQHTSLDPRVDDDEKTTDSSSIKFPFFTSSPIDRHPYLSSVEQSELDRGHVKSFGVQDLINLVERQLELDEVKLSMLEIERNLDKWFSTDLRESCAFNLARRLDGIKHHIEILKERDNKAQAKLKLVQAELKNRREQLKLKRERYESSRTKLTKSLLPSLKNLKEIYRNKLLPKVKSTTRSLSISRAELISQLNLIYPIELNNNTIPLNFSISGLVLPLSIERNSFLLSKSNEDERKHSTALGFIGHLTTLLARYLSIPILYPITFIGSRSLISDPISLLKGPQTFPLFYKGVDRFRFEYGVFLLNKDIEQIMYHRHLTVTDIRHTLANLKNLLLTLEVEEEVEERVGREILVEENDIRRRSRESSRSIKTIRANTEEG</sequence>
<evidence type="ECO:0000256" key="4">
    <source>
        <dbReference type="SAM" id="Coils"/>
    </source>
</evidence>